<name>A0ABU3LBG6_9FLAO</name>
<dbReference type="EMBL" id="JAVTTO010000005">
    <property type="protein sequence ID" value="MDT7833291.1"/>
    <property type="molecule type" value="Genomic_DNA"/>
</dbReference>
<dbReference type="Proteomes" id="UP001257277">
    <property type="component" value="Unassembled WGS sequence"/>
</dbReference>
<feature type="signal peptide" evidence="1">
    <location>
        <begin position="1"/>
        <end position="21"/>
    </location>
</feature>
<gene>
    <name evidence="2" type="ORF">RQM59_01695</name>
    <name evidence="3" type="ORF">RQM59_12930</name>
</gene>
<proteinExistence type="predicted"/>
<keyword evidence="1" id="KW-0732">Signal</keyword>
<organism evidence="2 4">
    <name type="scientific">Asprobacillus argus</name>
    <dbReference type="NCBI Taxonomy" id="3076534"/>
    <lineage>
        <taxon>Bacteria</taxon>
        <taxon>Pseudomonadati</taxon>
        <taxon>Bacteroidota</taxon>
        <taxon>Flavobacteriia</taxon>
        <taxon>Flavobacteriales</taxon>
        <taxon>Flavobacteriaceae</taxon>
        <taxon>Asprobacillus</taxon>
    </lineage>
</organism>
<evidence type="ECO:0000313" key="3">
    <source>
        <dbReference type="EMBL" id="MDT7833291.1"/>
    </source>
</evidence>
<keyword evidence="4" id="KW-1185">Reference proteome</keyword>
<feature type="chain" id="PRO_5045032661" description="DUF4468 domain-containing protein" evidence="1">
    <location>
        <begin position="22"/>
        <end position="158"/>
    </location>
</feature>
<dbReference type="EMBL" id="JAVTTO010000001">
    <property type="protein sequence ID" value="MDT7831070.1"/>
    <property type="molecule type" value="Genomic_DNA"/>
</dbReference>
<dbReference type="RefSeq" id="WP_349240324.1">
    <property type="nucleotide sequence ID" value="NZ_JAVTTO010000001.1"/>
</dbReference>
<protein>
    <recommendedName>
        <fullName evidence="5">DUF4468 domain-containing protein</fullName>
    </recommendedName>
</protein>
<sequence length="158" mass="18231">MKLTKITILIIVISSISSISAQETSNKMNWEETIEFINKNKSEFKTAIFTSPDDFIFQLDKTDLKITYITDGVYAITKCAITKLDKVNNEGAQIFLDFNTEKCTRYEYKGTYKKGVEREPANKLEVDFIDFFLEKEDNSRSRKIIEAFKHLASLASKK</sequence>
<evidence type="ECO:0000313" key="2">
    <source>
        <dbReference type="EMBL" id="MDT7831070.1"/>
    </source>
</evidence>
<evidence type="ECO:0008006" key="5">
    <source>
        <dbReference type="Google" id="ProtNLM"/>
    </source>
</evidence>
<reference evidence="2 4" key="1">
    <citation type="submission" date="2023-09" db="EMBL/GenBank/DDBJ databases">
        <title>Novel taxa isolated from Blanes Bay.</title>
        <authorList>
            <person name="Rey-Velasco X."/>
            <person name="Lucena T."/>
        </authorList>
    </citation>
    <scope>NUCLEOTIDE SEQUENCE [LARGE SCALE GENOMIC DNA]</scope>
    <source>
        <strain evidence="2 4">S356</strain>
    </source>
</reference>
<accession>A0ABU3LBG6</accession>
<evidence type="ECO:0000313" key="4">
    <source>
        <dbReference type="Proteomes" id="UP001257277"/>
    </source>
</evidence>
<comment type="caution">
    <text evidence="2">The sequence shown here is derived from an EMBL/GenBank/DDBJ whole genome shotgun (WGS) entry which is preliminary data.</text>
</comment>
<evidence type="ECO:0000256" key="1">
    <source>
        <dbReference type="SAM" id="SignalP"/>
    </source>
</evidence>